<dbReference type="InterPro" id="IPR011335">
    <property type="entry name" value="Restrct_endonuc-II-like"/>
</dbReference>
<gene>
    <name evidence="2" type="ORF">H7F21_03070</name>
</gene>
<keyword evidence="3" id="KW-1185">Reference proteome</keyword>
<evidence type="ECO:0000313" key="3">
    <source>
        <dbReference type="Proteomes" id="UP000533900"/>
    </source>
</evidence>
<dbReference type="CDD" id="cd01038">
    <property type="entry name" value="Endonuclease_DUF559"/>
    <property type="match status" value="1"/>
</dbReference>
<organism evidence="2 3">
    <name type="scientific">Winogradskyella flava</name>
    <dbReference type="NCBI Taxonomy" id="1884876"/>
    <lineage>
        <taxon>Bacteria</taxon>
        <taxon>Pseudomonadati</taxon>
        <taxon>Bacteroidota</taxon>
        <taxon>Flavobacteriia</taxon>
        <taxon>Flavobacteriales</taxon>
        <taxon>Flavobacteriaceae</taxon>
        <taxon>Winogradskyella</taxon>
    </lineage>
</organism>
<dbReference type="SUPFAM" id="SSF52980">
    <property type="entry name" value="Restriction endonuclease-like"/>
    <property type="match status" value="1"/>
</dbReference>
<feature type="domain" description="DUF559" evidence="1">
    <location>
        <begin position="11"/>
        <end position="115"/>
    </location>
</feature>
<evidence type="ECO:0000259" key="1">
    <source>
        <dbReference type="Pfam" id="PF04480"/>
    </source>
</evidence>
<sequence>MHNKAHPIIFKNAARLRDNMTESERLLWKKLRLKPQGFKFRRQHPISSFVLDFYCHKIKLSIEIDGDYHLTKEQQVKDKERTEAIKELGIKEIRFRNKDVTDDIENVMLKINSELRAGSL</sequence>
<protein>
    <submittedName>
        <fullName evidence="2">Endonuclease domain-containing protein</fullName>
    </submittedName>
</protein>
<keyword evidence="2" id="KW-0540">Nuclease</keyword>
<dbReference type="PANTHER" id="PTHR38590:SF1">
    <property type="entry name" value="BLL0828 PROTEIN"/>
    <property type="match status" value="1"/>
</dbReference>
<dbReference type="InterPro" id="IPR007569">
    <property type="entry name" value="DUF559"/>
</dbReference>
<dbReference type="Pfam" id="PF04480">
    <property type="entry name" value="DUF559"/>
    <property type="match status" value="1"/>
</dbReference>
<dbReference type="PANTHER" id="PTHR38590">
    <property type="entry name" value="BLL0828 PROTEIN"/>
    <property type="match status" value="1"/>
</dbReference>
<accession>A0A842IM76</accession>
<dbReference type="InterPro" id="IPR047216">
    <property type="entry name" value="Endonuclease_DUF559_bact"/>
</dbReference>
<proteinExistence type="predicted"/>
<dbReference type="Gene3D" id="3.40.960.10">
    <property type="entry name" value="VSR Endonuclease"/>
    <property type="match status" value="1"/>
</dbReference>
<dbReference type="Proteomes" id="UP000533900">
    <property type="component" value="Unassembled WGS sequence"/>
</dbReference>
<name>A0A842IM76_9FLAO</name>
<keyword evidence="2" id="KW-0255">Endonuclease</keyword>
<keyword evidence="2" id="KW-0378">Hydrolase</keyword>
<evidence type="ECO:0000313" key="2">
    <source>
        <dbReference type="EMBL" id="MBC2844060.1"/>
    </source>
</evidence>
<dbReference type="EMBL" id="JACLCP010000001">
    <property type="protein sequence ID" value="MBC2844060.1"/>
    <property type="molecule type" value="Genomic_DNA"/>
</dbReference>
<comment type="caution">
    <text evidence="2">The sequence shown here is derived from an EMBL/GenBank/DDBJ whole genome shotgun (WGS) entry which is preliminary data.</text>
</comment>
<reference evidence="2" key="1">
    <citation type="submission" date="2020-08" db="EMBL/GenBank/DDBJ databases">
        <title>Winogradskyella ouciana sp. nov., isolated from the hadal seawater of the Mariana Trench.</title>
        <authorList>
            <person name="He X."/>
        </authorList>
    </citation>
    <scope>NUCLEOTIDE SEQUENCE [LARGE SCALE GENOMIC DNA]</scope>
    <source>
        <strain evidence="2">KCTC 52348</strain>
    </source>
</reference>
<dbReference type="AlphaFoldDB" id="A0A842IM76"/>
<dbReference type="GO" id="GO:0004519">
    <property type="term" value="F:endonuclease activity"/>
    <property type="evidence" value="ECO:0007669"/>
    <property type="project" value="UniProtKB-KW"/>
</dbReference>